<dbReference type="OrthoDB" id="9672at2"/>
<dbReference type="InterPro" id="IPR017896">
    <property type="entry name" value="4Fe4S_Fe-S-bd"/>
</dbReference>
<dbReference type="InterPro" id="IPR017900">
    <property type="entry name" value="4Fe4S_Fe_S_CS"/>
</dbReference>
<evidence type="ECO:0000313" key="8">
    <source>
        <dbReference type="Proteomes" id="UP000190625"/>
    </source>
</evidence>
<dbReference type="PROSITE" id="PS51379">
    <property type="entry name" value="4FE4S_FER_2"/>
    <property type="match status" value="3"/>
</dbReference>
<evidence type="ECO:0000256" key="5">
    <source>
        <dbReference type="ARBA" id="ARBA00023014"/>
    </source>
</evidence>
<evidence type="ECO:0000256" key="3">
    <source>
        <dbReference type="ARBA" id="ARBA00023002"/>
    </source>
</evidence>
<keyword evidence="5" id="KW-0411">Iron-sulfur</keyword>
<accession>A0A1T4PN70</accession>
<proteinExistence type="predicted"/>
<dbReference type="GO" id="GO:0046872">
    <property type="term" value="F:metal ion binding"/>
    <property type="evidence" value="ECO:0007669"/>
    <property type="project" value="UniProtKB-KW"/>
</dbReference>
<dbReference type="SUPFAM" id="SSF54862">
    <property type="entry name" value="4Fe-4S ferredoxins"/>
    <property type="match status" value="2"/>
</dbReference>
<dbReference type="InterPro" id="IPR050572">
    <property type="entry name" value="Fe-S_Ferredoxin"/>
</dbReference>
<evidence type="ECO:0000256" key="1">
    <source>
        <dbReference type="ARBA" id="ARBA00022485"/>
    </source>
</evidence>
<dbReference type="RefSeq" id="WP_078810668.1">
    <property type="nucleotide sequence ID" value="NZ_FUWM01000020.1"/>
</dbReference>
<keyword evidence="2" id="KW-0479">Metal-binding</keyword>
<evidence type="ECO:0000256" key="4">
    <source>
        <dbReference type="ARBA" id="ARBA00023004"/>
    </source>
</evidence>
<evidence type="ECO:0000259" key="6">
    <source>
        <dbReference type="PROSITE" id="PS51379"/>
    </source>
</evidence>
<gene>
    <name evidence="7" type="ORF">SAMN02745118_02224</name>
</gene>
<evidence type="ECO:0000256" key="2">
    <source>
        <dbReference type="ARBA" id="ARBA00022723"/>
    </source>
</evidence>
<evidence type="ECO:0000313" key="7">
    <source>
        <dbReference type="EMBL" id="SJZ92801.1"/>
    </source>
</evidence>
<dbReference type="GO" id="GO:0016491">
    <property type="term" value="F:oxidoreductase activity"/>
    <property type="evidence" value="ECO:0007669"/>
    <property type="project" value="UniProtKB-KW"/>
</dbReference>
<keyword evidence="3" id="KW-0560">Oxidoreductase</keyword>
<dbReference type="Pfam" id="PF12838">
    <property type="entry name" value="Fer4_7"/>
    <property type="match status" value="2"/>
</dbReference>
<dbReference type="PROSITE" id="PS00198">
    <property type="entry name" value="4FE4S_FER_1"/>
    <property type="match status" value="1"/>
</dbReference>
<dbReference type="GO" id="GO:0051539">
    <property type="term" value="F:4 iron, 4 sulfur cluster binding"/>
    <property type="evidence" value="ECO:0007669"/>
    <property type="project" value="UniProtKB-KW"/>
</dbReference>
<dbReference type="Proteomes" id="UP000190625">
    <property type="component" value="Unassembled WGS sequence"/>
</dbReference>
<feature type="domain" description="4Fe-4S ferredoxin-type" evidence="6">
    <location>
        <begin position="53"/>
        <end position="82"/>
    </location>
</feature>
<name>A0A1T4PN70_9FIRM</name>
<feature type="domain" description="4Fe-4S ferredoxin-type" evidence="6">
    <location>
        <begin position="275"/>
        <end position="303"/>
    </location>
</feature>
<keyword evidence="4" id="KW-0408">Iron</keyword>
<dbReference type="STRING" id="142842.SAMN02745118_02224"/>
<dbReference type="EMBL" id="FUWM01000020">
    <property type="protein sequence ID" value="SJZ92801.1"/>
    <property type="molecule type" value="Genomic_DNA"/>
</dbReference>
<dbReference type="Gene3D" id="3.30.70.20">
    <property type="match status" value="2"/>
</dbReference>
<dbReference type="AlphaFoldDB" id="A0A1T4PN70"/>
<reference evidence="8" key="1">
    <citation type="submission" date="2017-02" db="EMBL/GenBank/DDBJ databases">
        <authorList>
            <person name="Varghese N."/>
            <person name="Submissions S."/>
        </authorList>
    </citation>
    <scope>NUCLEOTIDE SEQUENCE [LARGE SCALE GENOMIC DNA]</scope>
    <source>
        <strain evidence="8">ATCC BAA-73</strain>
    </source>
</reference>
<keyword evidence="8" id="KW-1185">Reference proteome</keyword>
<dbReference type="PANTHER" id="PTHR43687:SF1">
    <property type="entry name" value="FERREDOXIN III"/>
    <property type="match status" value="1"/>
</dbReference>
<feature type="domain" description="4Fe-4S ferredoxin-type" evidence="6">
    <location>
        <begin position="307"/>
        <end position="336"/>
    </location>
</feature>
<sequence>MLGLEKLLNFISDFDLTQLKVNQDLCINNIFNKKVCNKCYDVCPYDVITLEGTNLKLKKNNCNHCGFCYQVCPTGVFNILKESNGKLSGQIRSLAEKRSRIKIYCSQNKQRIKDGVEVICLGRLDERLLMESLLAGASDIWVVAAECQNCEMSIGEDLFKEVLFTCQELLKDISKQNRIYYAQKEPIKEENSSLNINKIEFSDDASELSLNRRDLFKILKPKVNVNDSKESQNKDGLDTFSETSISEKRVRLLKLLLVLDMRDDELQQIIRNNLSLVEFNSNCDFCQGCSNLCPTNALQLERKEKELSFTFNPLLCTSCRLCEISCLYNAIKVTKVRNEKIKLTEIDLEKSFEMFRGSKIECQECGDYFYTAKSTQEICFNCQYVSDKVH</sequence>
<organism evidence="7 8">
    <name type="scientific">Selenihalanaerobacter shriftii</name>
    <dbReference type="NCBI Taxonomy" id="142842"/>
    <lineage>
        <taxon>Bacteria</taxon>
        <taxon>Bacillati</taxon>
        <taxon>Bacillota</taxon>
        <taxon>Clostridia</taxon>
        <taxon>Halanaerobiales</taxon>
        <taxon>Halobacteroidaceae</taxon>
        <taxon>Selenihalanaerobacter</taxon>
    </lineage>
</organism>
<protein>
    <submittedName>
        <fullName evidence="7">Methyl-viologen-reducing hydrogenase, delta subunit</fullName>
    </submittedName>
</protein>
<dbReference type="InterPro" id="IPR003813">
    <property type="entry name" value="MvhD/FlpD"/>
</dbReference>
<dbReference type="PANTHER" id="PTHR43687">
    <property type="entry name" value="ADENYLYLSULFATE REDUCTASE, BETA SUBUNIT"/>
    <property type="match status" value="1"/>
</dbReference>
<keyword evidence="1" id="KW-0004">4Fe-4S</keyword>
<dbReference type="Pfam" id="PF02662">
    <property type="entry name" value="FlpD"/>
    <property type="match status" value="1"/>
</dbReference>